<dbReference type="KEGG" id="cput:CONPUDRAFT_142072"/>
<name>A0A5M3N2G3_CONPW</name>
<evidence type="ECO:0000313" key="6">
    <source>
        <dbReference type="Proteomes" id="UP000053558"/>
    </source>
</evidence>
<dbReference type="RefSeq" id="XP_007765008.1">
    <property type="nucleotide sequence ID" value="XM_007766818.1"/>
</dbReference>
<evidence type="ECO:0000259" key="4">
    <source>
        <dbReference type="Pfam" id="PF05368"/>
    </source>
</evidence>
<dbReference type="InterPro" id="IPR008030">
    <property type="entry name" value="NmrA-like"/>
</dbReference>
<dbReference type="PANTHER" id="PTHR47706:SF4">
    <property type="entry name" value="NMRA-LIKE DOMAIN-CONTAINING PROTEIN"/>
    <property type="match status" value="1"/>
</dbReference>
<dbReference type="InterPro" id="IPR036291">
    <property type="entry name" value="NAD(P)-bd_dom_sf"/>
</dbReference>
<evidence type="ECO:0000256" key="3">
    <source>
        <dbReference type="ARBA" id="ARBA00023002"/>
    </source>
</evidence>
<feature type="domain" description="NmrA-like" evidence="4">
    <location>
        <begin position="10"/>
        <end position="214"/>
    </location>
</feature>
<dbReference type="Pfam" id="PF05368">
    <property type="entry name" value="NmrA"/>
    <property type="match status" value="1"/>
</dbReference>
<evidence type="ECO:0000313" key="5">
    <source>
        <dbReference type="EMBL" id="EIW85558.1"/>
    </source>
</evidence>
<dbReference type="InterPro" id="IPR051609">
    <property type="entry name" value="NmrA/Isoflavone_reductase-like"/>
</dbReference>
<dbReference type="SUPFAM" id="SSF51735">
    <property type="entry name" value="NAD(P)-binding Rossmann-fold domains"/>
    <property type="match status" value="1"/>
</dbReference>
<dbReference type="GeneID" id="19201699"/>
<dbReference type="PANTHER" id="PTHR47706">
    <property type="entry name" value="NMRA-LIKE FAMILY PROTEIN"/>
    <property type="match status" value="1"/>
</dbReference>
<sequence>MSNIPLFKSFAVIGAGGNIGKYVVEATENANVLVLTRPSSTAANAPGTQVERVDYADTDAVAAALTKHRVEVVVSAVGFEGHASQGLLAQAAVKAGVQLFVPSEFGVPSYGATEGILGEKSHFVDILKQLRLPYLCLYTGIFTEFFPGLVNVESGKYMIAAEGKTPFSTTAMSDIGGYLAHVLTSLPTSELKNHVLRIEGDRGSLLYFAKLYEGRAPVARVEKLPEDAPHSELSTFLHKRFDTGAGSTRWDIPSGREIEGPNANGLWEGHKWKSVKDVLDL</sequence>
<protein>
    <submittedName>
        <fullName evidence="5">NAD(P)-binding protein</fullName>
    </submittedName>
</protein>
<reference evidence="6" key="1">
    <citation type="journal article" date="2012" name="Science">
        <title>The Paleozoic origin of enzymatic lignin decomposition reconstructed from 31 fungal genomes.</title>
        <authorList>
            <person name="Floudas D."/>
            <person name="Binder M."/>
            <person name="Riley R."/>
            <person name="Barry K."/>
            <person name="Blanchette R.A."/>
            <person name="Henrissat B."/>
            <person name="Martinez A.T."/>
            <person name="Otillar R."/>
            <person name="Spatafora J.W."/>
            <person name="Yadav J.S."/>
            <person name="Aerts A."/>
            <person name="Benoit I."/>
            <person name="Boyd A."/>
            <person name="Carlson A."/>
            <person name="Copeland A."/>
            <person name="Coutinho P.M."/>
            <person name="de Vries R.P."/>
            <person name="Ferreira P."/>
            <person name="Findley K."/>
            <person name="Foster B."/>
            <person name="Gaskell J."/>
            <person name="Glotzer D."/>
            <person name="Gorecki P."/>
            <person name="Heitman J."/>
            <person name="Hesse C."/>
            <person name="Hori C."/>
            <person name="Igarashi K."/>
            <person name="Jurgens J.A."/>
            <person name="Kallen N."/>
            <person name="Kersten P."/>
            <person name="Kohler A."/>
            <person name="Kuees U."/>
            <person name="Kumar T.K.A."/>
            <person name="Kuo A."/>
            <person name="LaButti K."/>
            <person name="Larrondo L.F."/>
            <person name="Lindquist E."/>
            <person name="Ling A."/>
            <person name="Lombard V."/>
            <person name="Lucas S."/>
            <person name="Lundell T."/>
            <person name="Martin R."/>
            <person name="McLaughlin D.J."/>
            <person name="Morgenstern I."/>
            <person name="Morin E."/>
            <person name="Murat C."/>
            <person name="Nagy L.G."/>
            <person name="Nolan M."/>
            <person name="Ohm R.A."/>
            <person name="Patyshakuliyeva A."/>
            <person name="Rokas A."/>
            <person name="Ruiz-Duenas F.J."/>
            <person name="Sabat G."/>
            <person name="Salamov A."/>
            <person name="Samejima M."/>
            <person name="Schmutz J."/>
            <person name="Slot J.C."/>
            <person name="St John F."/>
            <person name="Stenlid J."/>
            <person name="Sun H."/>
            <person name="Sun S."/>
            <person name="Syed K."/>
            <person name="Tsang A."/>
            <person name="Wiebenga A."/>
            <person name="Young D."/>
            <person name="Pisabarro A."/>
            <person name="Eastwood D.C."/>
            <person name="Martin F."/>
            <person name="Cullen D."/>
            <person name="Grigoriev I.V."/>
            <person name="Hibbett D.S."/>
        </authorList>
    </citation>
    <scope>NUCLEOTIDE SEQUENCE [LARGE SCALE GENOMIC DNA]</scope>
    <source>
        <strain evidence="6">RWD-64-598 SS2</strain>
    </source>
</reference>
<evidence type="ECO:0000256" key="1">
    <source>
        <dbReference type="ARBA" id="ARBA00005725"/>
    </source>
</evidence>
<dbReference type="Gene3D" id="3.40.50.720">
    <property type="entry name" value="NAD(P)-binding Rossmann-like Domain"/>
    <property type="match status" value="1"/>
</dbReference>
<keyword evidence="3" id="KW-0560">Oxidoreductase</keyword>
<dbReference type="EMBL" id="JH711574">
    <property type="protein sequence ID" value="EIW85558.1"/>
    <property type="molecule type" value="Genomic_DNA"/>
</dbReference>
<dbReference type="AlphaFoldDB" id="A0A5M3N2G3"/>
<gene>
    <name evidence="5" type="ORF">CONPUDRAFT_142072</name>
</gene>
<dbReference type="OrthoDB" id="5283654at2759"/>
<evidence type="ECO:0000256" key="2">
    <source>
        <dbReference type="ARBA" id="ARBA00022857"/>
    </source>
</evidence>
<proteinExistence type="inferred from homology"/>
<comment type="similarity">
    <text evidence="1">Belongs to the NmrA-type oxidoreductase family. Isoflavone reductase subfamily.</text>
</comment>
<organism evidence="5 6">
    <name type="scientific">Coniophora puteana (strain RWD-64-598)</name>
    <name type="common">Brown rot fungus</name>
    <dbReference type="NCBI Taxonomy" id="741705"/>
    <lineage>
        <taxon>Eukaryota</taxon>
        <taxon>Fungi</taxon>
        <taxon>Dikarya</taxon>
        <taxon>Basidiomycota</taxon>
        <taxon>Agaricomycotina</taxon>
        <taxon>Agaricomycetes</taxon>
        <taxon>Agaricomycetidae</taxon>
        <taxon>Boletales</taxon>
        <taxon>Coniophorineae</taxon>
        <taxon>Coniophoraceae</taxon>
        <taxon>Coniophora</taxon>
    </lineage>
</organism>
<accession>A0A5M3N2G3</accession>
<keyword evidence="2" id="KW-0521">NADP</keyword>
<comment type="caution">
    <text evidence="5">The sequence shown here is derived from an EMBL/GenBank/DDBJ whole genome shotgun (WGS) entry which is preliminary data.</text>
</comment>
<dbReference type="GO" id="GO:0016491">
    <property type="term" value="F:oxidoreductase activity"/>
    <property type="evidence" value="ECO:0007669"/>
    <property type="project" value="UniProtKB-KW"/>
</dbReference>
<dbReference type="OMA" id="PYEMFIA"/>
<keyword evidence="6" id="KW-1185">Reference proteome</keyword>
<dbReference type="Proteomes" id="UP000053558">
    <property type="component" value="Unassembled WGS sequence"/>
</dbReference>